<protein>
    <recommendedName>
        <fullName evidence="5">DC1 domain-containing protein</fullName>
    </recommendedName>
</protein>
<dbReference type="SUPFAM" id="SSF57889">
    <property type="entry name" value="Cysteine-rich domain"/>
    <property type="match status" value="1"/>
</dbReference>
<evidence type="ECO:0000256" key="1">
    <source>
        <dbReference type="ARBA" id="ARBA00022723"/>
    </source>
</evidence>
<evidence type="ECO:0000256" key="3">
    <source>
        <dbReference type="ARBA" id="ARBA00022771"/>
    </source>
</evidence>
<dbReference type="Gene3D" id="3.30.60.90">
    <property type="match status" value="1"/>
</dbReference>
<dbReference type="Pfam" id="PF03107">
    <property type="entry name" value="C1_2"/>
    <property type="match status" value="2"/>
</dbReference>
<sequence length="193" mass="21178">MPPLQRSTNAPPPAPPPPEIQHYAHRHPLQKLFMGSQFSCDGCNTAGYEGIRYRCSACDFDLHEQCATAPHRIFSHVHPHHQLSLVHRAGLKYTCDVCSGVADGISYTCQTCGFDVHPPCTMVPMTPYLQPGPAGTPWGPPMVAASRGQHHEQPLPVQVRSNNYAKVAKFAANILMTSMTGMPMNFNSTNNPF</sequence>
<keyword evidence="7" id="KW-1185">Reference proteome</keyword>
<keyword evidence="4" id="KW-0862">Zinc</keyword>
<dbReference type="InterPro" id="IPR004146">
    <property type="entry name" value="DC1"/>
</dbReference>
<comment type="caution">
    <text evidence="6">The sequence shown here is derived from an EMBL/GenBank/DDBJ whole genome shotgun (WGS) entry which is preliminary data.</text>
</comment>
<reference evidence="6" key="1">
    <citation type="submission" date="2023-03" db="EMBL/GenBank/DDBJ databases">
        <title>Chromosome-scale reference genome and RAD-based genetic map of yellow starthistle (Centaurea solstitialis) reveal putative structural variation and QTLs associated with invader traits.</title>
        <authorList>
            <person name="Reatini B."/>
            <person name="Cang F.A."/>
            <person name="Jiang Q."/>
            <person name="Mckibben M.T.W."/>
            <person name="Barker M.S."/>
            <person name="Rieseberg L.H."/>
            <person name="Dlugosch K.M."/>
        </authorList>
    </citation>
    <scope>NUCLEOTIDE SEQUENCE</scope>
    <source>
        <strain evidence="6">CAN-66</strain>
        <tissue evidence="6">Leaf</tissue>
    </source>
</reference>
<proteinExistence type="predicted"/>
<name>A0AA38SNL6_9ASTR</name>
<evidence type="ECO:0000256" key="2">
    <source>
        <dbReference type="ARBA" id="ARBA00022737"/>
    </source>
</evidence>
<keyword evidence="2" id="KW-0677">Repeat</keyword>
<accession>A0AA38SNL6</accession>
<feature type="domain" description="DC1" evidence="5">
    <location>
        <begin position="24"/>
        <end position="67"/>
    </location>
</feature>
<dbReference type="AlphaFoldDB" id="A0AA38SNL6"/>
<dbReference type="GO" id="GO:0008270">
    <property type="term" value="F:zinc ion binding"/>
    <property type="evidence" value="ECO:0007669"/>
    <property type="project" value="UniProtKB-KW"/>
</dbReference>
<dbReference type="PANTHER" id="PTHR47841">
    <property type="entry name" value="DIACYLGLYCEROL KINASE THETA-LIKE-RELATED"/>
    <property type="match status" value="1"/>
</dbReference>
<organism evidence="6 7">
    <name type="scientific">Centaurea solstitialis</name>
    <name type="common">yellow star-thistle</name>
    <dbReference type="NCBI Taxonomy" id="347529"/>
    <lineage>
        <taxon>Eukaryota</taxon>
        <taxon>Viridiplantae</taxon>
        <taxon>Streptophyta</taxon>
        <taxon>Embryophyta</taxon>
        <taxon>Tracheophyta</taxon>
        <taxon>Spermatophyta</taxon>
        <taxon>Magnoliopsida</taxon>
        <taxon>eudicotyledons</taxon>
        <taxon>Gunneridae</taxon>
        <taxon>Pentapetalae</taxon>
        <taxon>asterids</taxon>
        <taxon>campanulids</taxon>
        <taxon>Asterales</taxon>
        <taxon>Asteraceae</taxon>
        <taxon>Carduoideae</taxon>
        <taxon>Cardueae</taxon>
        <taxon>Centaureinae</taxon>
        <taxon>Centaurea</taxon>
    </lineage>
</organism>
<dbReference type="EMBL" id="JARYMX010000006">
    <property type="protein sequence ID" value="KAJ9545683.1"/>
    <property type="molecule type" value="Genomic_DNA"/>
</dbReference>
<dbReference type="Proteomes" id="UP001172457">
    <property type="component" value="Chromosome 6"/>
</dbReference>
<dbReference type="InterPro" id="IPR043145">
    <property type="entry name" value="Znf_ZZ_sf"/>
</dbReference>
<evidence type="ECO:0000313" key="6">
    <source>
        <dbReference type="EMBL" id="KAJ9545683.1"/>
    </source>
</evidence>
<evidence type="ECO:0000313" key="7">
    <source>
        <dbReference type="Proteomes" id="UP001172457"/>
    </source>
</evidence>
<gene>
    <name evidence="6" type="ORF">OSB04_025390</name>
</gene>
<evidence type="ECO:0000256" key="4">
    <source>
        <dbReference type="ARBA" id="ARBA00022833"/>
    </source>
</evidence>
<dbReference type="InterPro" id="IPR046349">
    <property type="entry name" value="C1-like_sf"/>
</dbReference>
<feature type="domain" description="DC1" evidence="5">
    <location>
        <begin position="77"/>
        <end position="120"/>
    </location>
</feature>
<dbReference type="PANTHER" id="PTHR47841:SF7">
    <property type="entry name" value="CYSTEINE_HISTIDINE-RICH C1 DOMAIN PROTEIN"/>
    <property type="match status" value="1"/>
</dbReference>
<keyword evidence="1" id="KW-0479">Metal-binding</keyword>
<evidence type="ECO:0000259" key="5">
    <source>
        <dbReference type="Pfam" id="PF03107"/>
    </source>
</evidence>
<keyword evidence="3" id="KW-0863">Zinc-finger</keyword>